<dbReference type="Proteomes" id="UP000176988">
    <property type="component" value="Unassembled WGS sequence"/>
</dbReference>
<protein>
    <recommendedName>
        <fullName evidence="4">Dipeptidylpeptidase IV N-terminal domain-containing protein</fullName>
    </recommendedName>
</protein>
<keyword evidence="1" id="KW-0812">Transmembrane</keyword>
<gene>
    <name evidence="2" type="ORF">A2480_01925</name>
</gene>
<evidence type="ECO:0000313" key="2">
    <source>
        <dbReference type="EMBL" id="OGM01262.1"/>
    </source>
</evidence>
<evidence type="ECO:0008006" key="4">
    <source>
        <dbReference type="Google" id="ProtNLM"/>
    </source>
</evidence>
<dbReference type="Gene3D" id="2.120.10.30">
    <property type="entry name" value="TolB, C-terminal domain"/>
    <property type="match status" value="1"/>
</dbReference>
<dbReference type="AlphaFoldDB" id="A0A1F7WEL2"/>
<feature type="transmembrane region" description="Helical" evidence="1">
    <location>
        <begin position="20"/>
        <end position="38"/>
    </location>
</feature>
<dbReference type="SUPFAM" id="SSF82171">
    <property type="entry name" value="DPP6 N-terminal domain-like"/>
    <property type="match status" value="1"/>
</dbReference>
<keyword evidence="1" id="KW-1133">Transmembrane helix</keyword>
<keyword evidence="1" id="KW-0472">Membrane</keyword>
<evidence type="ECO:0000256" key="1">
    <source>
        <dbReference type="SAM" id="Phobius"/>
    </source>
</evidence>
<sequence>MLRRKSSGPLVKQTYIKAGVILTVSLTVLTLILGWRIAHIINPTQVGATPSNSVSITGHSFLVYRCYKVISRGDSISASDDTVSYEFFRYPLDGSALRGESVVRMIQDGKLNMNGEPWMGRVSNDTLLLDRHNDVNDVDWIDASGNEFRPNFDWGGLDLKYGGLPSTNHDLTVYYDNGRRQVVLGAASGPLKSFPVPEPVKPIVWNENLVYLVSVPEIGGQPLSVYLLDLDANSLTEIESVRRMNFDQIDLHPASGKLVGIISTVNDNGLENTIGFSSVVLLDLNSGEVVELAGENEDYRIFSRPKISPDGSRVAYTAVGAQSDIWVSGLDLGGHEQRLISGTMLDWTPDGLSLVVDRDNELQLVSVRDGSTFSVDRRSGRYPDQDFHGVDYVGIVFKK</sequence>
<reference evidence="2 3" key="1">
    <citation type="journal article" date="2016" name="Nat. Commun.">
        <title>Thousands of microbial genomes shed light on interconnected biogeochemical processes in an aquifer system.</title>
        <authorList>
            <person name="Anantharaman K."/>
            <person name="Brown C.T."/>
            <person name="Hug L.A."/>
            <person name="Sharon I."/>
            <person name="Castelle C.J."/>
            <person name="Probst A.J."/>
            <person name="Thomas B.C."/>
            <person name="Singh A."/>
            <person name="Wilkins M.J."/>
            <person name="Karaoz U."/>
            <person name="Brodie E.L."/>
            <person name="Williams K.H."/>
            <person name="Hubbard S.S."/>
            <person name="Banfield J.F."/>
        </authorList>
    </citation>
    <scope>NUCLEOTIDE SEQUENCE [LARGE SCALE GENOMIC DNA]</scope>
</reference>
<organism evidence="2 3">
    <name type="scientific">Candidatus Uhrbacteria bacterium RIFOXYC2_FULL_47_19</name>
    <dbReference type="NCBI Taxonomy" id="1802424"/>
    <lineage>
        <taxon>Bacteria</taxon>
        <taxon>Candidatus Uhriibacteriota</taxon>
    </lineage>
</organism>
<dbReference type="STRING" id="1802424.A2480_01925"/>
<dbReference type="InterPro" id="IPR011042">
    <property type="entry name" value="6-blade_b-propeller_TolB-like"/>
</dbReference>
<comment type="caution">
    <text evidence="2">The sequence shown here is derived from an EMBL/GenBank/DDBJ whole genome shotgun (WGS) entry which is preliminary data.</text>
</comment>
<dbReference type="EMBL" id="MGFG01000010">
    <property type="protein sequence ID" value="OGM01262.1"/>
    <property type="molecule type" value="Genomic_DNA"/>
</dbReference>
<accession>A0A1F7WEL2</accession>
<name>A0A1F7WEL2_9BACT</name>
<evidence type="ECO:0000313" key="3">
    <source>
        <dbReference type="Proteomes" id="UP000176988"/>
    </source>
</evidence>
<proteinExistence type="predicted"/>